<accession>A0ABW3UAN6</accession>
<organism evidence="1 2">
    <name type="scientific">Microbulbifer celer</name>
    <dbReference type="NCBI Taxonomy" id="435905"/>
    <lineage>
        <taxon>Bacteria</taxon>
        <taxon>Pseudomonadati</taxon>
        <taxon>Pseudomonadota</taxon>
        <taxon>Gammaproteobacteria</taxon>
        <taxon>Cellvibrionales</taxon>
        <taxon>Microbulbiferaceae</taxon>
        <taxon>Microbulbifer</taxon>
    </lineage>
</organism>
<keyword evidence="2" id="KW-1185">Reference proteome</keyword>
<dbReference type="PANTHER" id="PTHR37526">
    <property type="entry name" value="PROTEIN TUSB"/>
    <property type="match status" value="1"/>
</dbReference>
<name>A0ABW3UAN6_9GAMM</name>
<gene>
    <name evidence="1" type="primary">tusB</name>
    <name evidence="1" type="ORF">ACFQ2X_08155</name>
</gene>
<sequence>MTLHIVNQSPHAGNALNDCLQAFHQGDVLLLIEDGVYAARGATLTGLPQNAAYCLSADAEARGITIDPSISAIDDAQWVDLCTQHNPIVSWFR</sequence>
<protein>
    <submittedName>
        <fullName evidence="1">Sulfurtransferase complex subunit TusB</fullName>
    </submittedName>
</protein>
<dbReference type="Gene3D" id="3.40.1260.10">
    <property type="entry name" value="DsrEFH-like"/>
    <property type="match status" value="1"/>
</dbReference>
<dbReference type="NCBIfam" id="TIGR03011">
    <property type="entry name" value="sulf_tusB_dsrH"/>
    <property type="match status" value="1"/>
</dbReference>
<dbReference type="InterPro" id="IPR007215">
    <property type="entry name" value="Sulphur_relay_TusB/DsrH"/>
</dbReference>
<dbReference type="Proteomes" id="UP001597264">
    <property type="component" value="Unassembled WGS sequence"/>
</dbReference>
<dbReference type="SUPFAM" id="SSF75169">
    <property type="entry name" value="DsrEFH-like"/>
    <property type="match status" value="1"/>
</dbReference>
<evidence type="ECO:0000313" key="1">
    <source>
        <dbReference type="EMBL" id="MFD1216566.1"/>
    </source>
</evidence>
<dbReference type="PANTHER" id="PTHR37526:SF1">
    <property type="entry name" value="PROTEIN TUSB"/>
    <property type="match status" value="1"/>
</dbReference>
<evidence type="ECO:0000313" key="2">
    <source>
        <dbReference type="Proteomes" id="UP001597264"/>
    </source>
</evidence>
<dbReference type="Pfam" id="PF04077">
    <property type="entry name" value="DsrH"/>
    <property type="match status" value="1"/>
</dbReference>
<dbReference type="RefSeq" id="WP_230438675.1">
    <property type="nucleotide sequence ID" value="NZ_CP087715.1"/>
</dbReference>
<dbReference type="InterPro" id="IPR027396">
    <property type="entry name" value="DsrEFH-like"/>
</dbReference>
<dbReference type="EMBL" id="JBHTLR010000007">
    <property type="protein sequence ID" value="MFD1216566.1"/>
    <property type="molecule type" value="Genomic_DNA"/>
</dbReference>
<proteinExistence type="predicted"/>
<reference evidence="2" key="1">
    <citation type="journal article" date="2019" name="Int. J. Syst. Evol. Microbiol.">
        <title>The Global Catalogue of Microorganisms (GCM) 10K type strain sequencing project: providing services to taxonomists for standard genome sequencing and annotation.</title>
        <authorList>
            <consortium name="The Broad Institute Genomics Platform"/>
            <consortium name="The Broad Institute Genome Sequencing Center for Infectious Disease"/>
            <person name="Wu L."/>
            <person name="Ma J."/>
        </authorList>
    </citation>
    <scope>NUCLEOTIDE SEQUENCE [LARGE SCALE GENOMIC DNA]</scope>
    <source>
        <strain evidence="2">CCUG 54356</strain>
    </source>
</reference>
<comment type="caution">
    <text evidence="1">The sequence shown here is derived from an EMBL/GenBank/DDBJ whole genome shotgun (WGS) entry which is preliminary data.</text>
</comment>